<feature type="domain" description="NADH:ubiquinone oxidoreductase chain 4 N-terminal" evidence="18">
    <location>
        <begin position="1"/>
        <end position="103"/>
    </location>
</feature>
<evidence type="ECO:0000313" key="19">
    <source>
        <dbReference type="EMBL" id="XBH50152.1"/>
    </source>
</evidence>
<evidence type="ECO:0000256" key="9">
    <source>
        <dbReference type="ARBA" id="ARBA00022982"/>
    </source>
</evidence>
<feature type="transmembrane region" description="Helical" evidence="16">
    <location>
        <begin position="379"/>
        <end position="406"/>
    </location>
</feature>
<keyword evidence="7 16" id="KW-0812">Transmembrane</keyword>
<keyword evidence="9 16" id="KW-0249">Electron transport</keyword>
<feature type="transmembrane region" description="Helical" evidence="16">
    <location>
        <begin position="114"/>
        <end position="131"/>
    </location>
</feature>
<evidence type="ECO:0000259" key="17">
    <source>
        <dbReference type="Pfam" id="PF00361"/>
    </source>
</evidence>
<organism evidence="19">
    <name type="scientific">Protankyra bidentata</name>
    <dbReference type="NCBI Taxonomy" id="2904677"/>
    <lineage>
        <taxon>Eukaryota</taxon>
        <taxon>Metazoa</taxon>
        <taxon>Echinodermata</taxon>
        <taxon>Eleutherozoa</taxon>
        <taxon>Echinozoa</taxon>
        <taxon>Holothuroidea</taxon>
        <taxon>Apodacea</taxon>
        <taxon>Apodida</taxon>
        <taxon>Synaptidae</taxon>
        <taxon>Protankyra</taxon>
    </lineage>
</organism>
<evidence type="ECO:0000256" key="14">
    <source>
        <dbReference type="ARBA" id="ARBA00023136"/>
    </source>
</evidence>
<feature type="transmembrane region" description="Helical" evidence="16">
    <location>
        <begin position="61"/>
        <end position="79"/>
    </location>
</feature>
<dbReference type="GO" id="GO:0015990">
    <property type="term" value="P:electron transport coupled proton transport"/>
    <property type="evidence" value="ECO:0007669"/>
    <property type="project" value="TreeGrafter"/>
</dbReference>
<dbReference type="PRINTS" id="PR01437">
    <property type="entry name" value="NUOXDRDTASE4"/>
</dbReference>
<dbReference type="PANTHER" id="PTHR43507">
    <property type="entry name" value="NADH-UBIQUINONE OXIDOREDUCTASE CHAIN 4"/>
    <property type="match status" value="1"/>
</dbReference>
<evidence type="ECO:0000256" key="4">
    <source>
        <dbReference type="ARBA" id="ARBA00021006"/>
    </source>
</evidence>
<evidence type="ECO:0000256" key="1">
    <source>
        <dbReference type="ARBA" id="ARBA00004225"/>
    </source>
</evidence>
<evidence type="ECO:0000256" key="15">
    <source>
        <dbReference type="ARBA" id="ARBA00049551"/>
    </source>
</evidence>
<feature type="transmembrane region" description="Helical" evidence="16">
    <location>
        <begin position="289"/>
        <end position="311"/>
    </location>
</feature>
<comment type="subcellular location">
    <subcellularLocation>
        <location evidence="1 16">Mitochondrion membrane</location>
        <topology evidence="1 16">Multi-pass membrane protein</topology>
    </subcellularLocation>
</comment>
<comment type="similarity">
    <text evidence="2 16">Belongs to the complex I subunit 4 family.</text>
</comment>
<dbReference type="GO" id="GO:0042773">
    <property type="term" value="P:ATP synthesis coupled electron transport"/>
    <property type="evidence" value="ECO:0007669"/>
    <property type="project" value="InterPro"/>
</dbReference>
<feature type="transmembrane region" description="Helical" evidence="16">
    <location>
        <begin position="230"/>
        <end position="251"/>
    </location>
</feature>
<keyword evidence="12 16" id="KW-0830">Ubiquinone</keyword>
<proteinExistence type="inferred from homology"/>
<name>A0AAU7E6L9_9ECHN</name>
<dbReference type="PANTHER" id="PTHR43507:SF20">
    <property type="entry name" value="NADH-UBIQUINONE OXIDOREDUCTASE CHAIN 4"/>
    <property type="match status" value="1"/>
</dbReference>
<feature type="transmembrane region" description="Helical" evidence="16">
    <location>
        <begin position="91"/>
        <end position="108"/>
    </location>
</feature>
<dbReference type="InterPro" id="IPR000260">
    <property type="entry name" value="NADH4_N"/>
</dbReference>
<accession>A0AAU7E6L9</accession>
<dbReference type="GO" id="GO:0048039">
    <property type="term" value="F:ubiquinone binding"/>
    <property type="evidence" value="ECO:0007669"/>
    <property type="project" value="TreeGrafter"/>
</dbReference>
<keyword evidence="5 16" id="KW-0813">Transport</keyword>
<dbReference type="InterPro" id="IPR001750">
    <property type="entry name" value="ND/Mrp_TM"/>
</dbReference>
<feature type="transmembrane region" description="Helical" evidence="16">
    <location>
        <begin position="6"/>
        <end position="24"/>
    </location>
</feature>
<feature type="transmembrane region" description="Helical" evidence="16">
    <location>
        <begin position="201"/>
        <end position="223"/>
    </location>
</feature>
<feature type="transmembrane region" description="Helical" evidence="16">
    <location>
        <begin position="143"/>
        <end position="167"/>
    </location>
</feature>
<dbReference type="InterPro" id="IPR003918">
    <property type="entry name" value="NADH_UbQ_OxRdtase"/>
</dbReference>
<keyword evidence="10 16" id="KW-1133">Transmembrane helix</keyword>
<evidence type="ECO:0000259" key="18">
    <source>
        <dbReference type="Pfam" id="PF01059"/>
    </source>
</evidence>
<feature type="transmembrane region" description="Helical" evidence="16">
    <location>
        <begin position="317"/>
        <end position="338"/>
    </location>
</feature>
<gene>
    <name evidence="19" type="primary">nad4</name>
</gene>
<keyword evidence="14 16" id="KW-0472">Membrane</keyword>
<evidence type="ECO:0000256" key="16">
    <source>
        <dbReference type="RuleBase" id="RU003297"/>
    </source>
</evidence>
<evidence type="ECO:0000256" key="3">
    <source>
        <dbReference type="ARBA" id="ARBA00012944"/>
    </source>
</evidence>
<feature type="transmembrane region" description="Helical" evidence="16">
    <location>
        <begin position="31"/>
        <end position="55"/>
    </location>
</feature>
<dbReference type="Pfam" id="PF00361">
    <property type="entry name" value="Proton_antipo_M"/>
    <property type="match status" value="1"/>
</dbReference>
<feature type="transmembrane region" description="Helical" evidence="16">
    <location>
        <begin position="263"/>
        <end position="282"/>
    </location>
</feature>
<dbReference type="EC" id="7.1.1.2" evidence="3 16"/>
<feature type="transmembrane region" description="Helical" evidence="16">
    <location>
        <begin position="350"/>
        <end position="373"/>
    </location>
</feature>
<evidence type="ECO:0000256" key="10">
    <source>
        <dbReference type="ARBA" id="ARBA00022989"/>
    </source>
</evidence>
<evidence type="ECO:0000256" key="7">
    <source>
        <dbReference type="ARBA" id="ARBA00022692"/>
    </source>
</evidence>
<dbReference type="Pfam" id="PF01059">
    <property type="entry name" value="Oxidored_q5_N"/>
    <property type="match status" value="1"/>
</dbReference>
<dbReference type="GO" id="GO:0008137">
    <property type="term" value="F:NADH dehydrogenase (ubiquinone) activity"/>
    <property type="evidence" value="ECO:0007669"/>
    <property type="project" value="UniProtKB-UniRule"/>
</dbReference>
<keyword evidence="8" id="KW-1278">Translocase</keyword>
<comment type="catalytic activity">
    <reaction evidence="15 16">
        <text>a ubiquinone + NADH + 5 H(+)(in) = a ubiquinol + NAD(+) + 4 H(+)(out)</text>
        <dbReference type="Rhea" id="RHEA:29091"/>
        <dbReference type="Rhea" id="RHEA-COMP:9565"/>
        <dbReference type="Rhea" id="RHEA-COMP:9566"/>
        <dbReference type="ChEBI" id="CHEBI:15378"/>
        <dbReference type="ChEBI" id="CHEBI:16389"/>
        <dbReference type="ChEBI" id="CHEBI:17976"/>
        <dbReference type="ChEBI" id="CHEBI:57540"/>
        <dbReference type="ChEBI" id="CHEBI:57945"/>
        <dbReference type="EC" id="7.1.1.2"/>
    </reaction>
</comment>
<keyword evidence="6 16" id="KW-0679">Respiratory chain</keyword>
<evidence type="ECO:0000256" key="2">
    <source>
        <dbReference type="ARBA" id="ARBA00009025"/>
    </source>
</evidence>
<protein>
    <recommendedName>
        <fullName evidence="4 16">NADH-ubiquinone oxidoreductase chain 4</fullName>
        <ecNumber evidence="3 16">7.1.1.2</ecNumber>
    </recommendedName>
</protein>
<evidence type="ECO:0000256" key="8">
    <source>
        <dbReference type="ARBA" id="ARBA00022967"/>
    </source>
</evidence>
<evidence type="ECO:0000256" key="13">
    <source>
        <dbReference type="ARBA" id="ARBA00023128"/>
    </source>
</evidence>
<reference evidence="19" key="1">
    <citation type="submission" date="2024-05" db="EMBL/GenBank/DDBJ databases">
        <authorList>
            <person name="Zheng S."/>
            <person name="Shi X."/>
        </authorList>
    </citation>
    <scope>NUCLEOTIDE SEQUENCE</scope>
</reference>
<dbReference type="GO" id="GO:0003954">
    <property type="term" value="F:NADH dehydrogenase activity"/>
    <property type="evidence" value="ECO:0007669"/>
    <property type="project" value="TreeGrafter"/>
</dbReference>
<keyword evidence="11 16" id="KW-0520">NAD</keyword>
<sequence>MLGVFLGYFFCLLSLFFINSRLLFSLVSIGCCFLTFFSLLFFSNNSGHIITPFFICDNVSYPLLVLSSLIVFVSVLASWKLIFSSNSVNSMGYHICLLVVGGLLYPCFLINSYFGYFIFFEASVIPLLILITRWGSQKERIQASLYFIFFTLVGSYPLLIFLFYFFFTFSSSMFGSELLQVSIFLPEYCYMSLFSEVDLFFFWWLAILGFLIKLPIYGFHLWLPKAHVEAPVAGSMLLAALLLKLGGYGLIRIMSILQNNIETYVIPFCFVGSLITSIICLRQVDLKSLIAYSSVGHMSLVAGGILLNTSWGVGGSLMLMIAHGLVSSCLFALANLVYERTGTRSLKITRGLSCFSFLISFWWLFTCVSNLGLPPLPNFIGEVVVIVAAVSSSSVYFIILGLSVVFSSVYSLFIYQKVCSGTLPTFLSFISHFNFRENYLIFMHLFPLVLLLGNIYLCFVW</sequence>
<dbReference type="AlphaFoldDB" id="A0AAU7E6L9"/>
<evidence type="ECO:0000256" key="12">
    <source>
        <dbReference type="ARBA" id="ARBA00023075"/>
    </source>
</evidence>
<dbReference type="EMBL" id="PP853087">
    <property type="protein sequence ID" value="XBH50152.1"/>
    <property type="molecule type" value="Genomic_DNA"/>
</dbReference>
<feature type="transmembrane region" description="Helical" evidence="16">
    <location>
        <begin position="418"/>
        <end position="435"/>
    </location>
</feature>
<keyword evidence="13 16" id="KW-0496">Mitochondrion</keyword>
<feature type="domain" description="NADH:quinone oxidoreductase/Mrp antiporter transmembrane" evidence="17">
    <location>
        <begin position="114"/>
        <end position="405"/>
    </location>
</feature>
<evidence type="ECO:0000256" key="5">
    <source>
        <dbReference type="ARBA" id="ARBA00022448"/>
    </source>
</evidence>
<evidence type="ECO:0000256" key="6">
    <source>
        <dbReference type="ARBA" id="ARBA00022660"/>
    </source>
</evidence>
<comment type="function">
    <text evidence="16">Core subunit of the mitochondrial membrane respiratory chain NADH dehydrogenase (Complex I) which catalyzes electron transfer from NADH through the respiratory chain, using ubiquinone as an electron acceptor. Essential for the catalytic activity and assembly of complex I.</text>
</comment>
<geneLocation type="mitochondrion" evidence="19"/>
<evidence type="ECO:0000256" key="11">
    <source>
        <dbReference type="ARBA" id="ARBA00023027"/>
    </source>
</evidence>
<dbReference type="GO" id="GO:0031966">
    <property type="term" value="C:mitochondrial membrane"/>
    <property type="evidence" value="ECO:0007669"/>
    <property type="project" value="UniProtKB-SubCell"/>
</dbReference>
<feature type="transmembrane region" description="Helical" evidence="16">
    <location>
        <begin position="441"/>
        <end position="460"/>
    </location>
</feature>